<name>A0A4W6FVE5_LATCA</name>
<dbReference type="Ensembl" id="ENSLCAT00010056378.1">
    <property type="protein sequence ID" value="ENSLCAP00010054907.1"/>
    <property type="gene ID" value="ENSLCAG00010025620.1"/>
</dbReference>
<evidence type="ECO:0000256" key="2">
    <source>
        <dbReference type="SAM" id="MobiDB-lite"/>
    </source>
</evidence>
<dbReference type="InParanoid" id="A0A4W6FVE5"/>
<protein>
    <submittedName>
        <fullName evidence="5">CD40 molecule, TNF receptor superfamily member 5</fullName>
    </submittedName>
</protein>
<organism evidence="5 6">
    <name type="scientific">Lates calcarifer</name>
    <name type="common">Barramundi</name>
    <name type="synonym">Holocentrus calcarifer</name>
    <dbReference type="NCBI Taxonomy" id="8187"/>
    <lineage>
        <taxon>Eukaryota</taxon>
        <taxon>Metazoa</taxon>
        <taxon>Chordata</taxon>
        <taxon>Craniata</taxon>
        <taxon>Vertebrata</taxon>
        <taxon>Euteleostomi</taxon>
        <taxon>Actinopterygii</taxon>
        <taxon>Neopterygii</taxon>
        <taxon>Teleostei</taxon>
        <taxon>Neoteleostei</taxon>
        <taxon>Acanthomorphata</taxon>
        <taxon>Carangaria</taxon>
        <taxon>Carangaria incertae sedis</taxon>
        <taxon>Centropomidae</taxon>
        <taxon>Lates</taxon>
    </lineage>
</organism>
<evidence type="ECO:0000313" key="5">
    <source>
        <dbReference type="Ensembl" id="ENSLCAP00010054907.1"/>
    </source>
</evidence>
<feature type="transmembrane region" description="Helical" evidence="3">
    <location>
        <begin position="255"/>
        <end position="277"/>
    </location>
</feature>
<dbReference type="GO" id="GO:0002768">
    <property type="term" value="P:immune response-regulating cell surface receptor signaling pathway"/>
    <property type="evidence" value="ECO:0007669"/>
    <property type="project" value="TreeGrafter"/>
</dbReference>
<dbReference type="InterPro" id="IPR052135">
    <property type="entry name" value="TNFRSF5"/>
</dbReference>
<reference evidence="5" key="3">
    <citation type="submission" date="2025-09" db="UniProtKB">
        <authorList>
            <consortium name="Ensembl"/>
        </authorList>
    </citation>
    <scope>IDENTIFICATION</scope>
</reference>
<accession>A0A4W6FVE5</accession>
<reference evidence="5" key="2">
    <citation type="submission" date="2025-08" db="UniProtKB">
        <authorList>
            <consortium name="Ensembl"/>
        </authorList>
    </citation>
    <scope>IDENTIFICATION</scope>
</reference>
<dbReference type="Pfam" id="PF00020">
    <property type="entry name" value="TNFR_c6"/>
    <property type="match status" value="1"/>
</dbReference>
<evidence type="ECO:0000259" key="4">
    <source>
        <dbReference type="PROSITE" id="PS50050"/>
    </source>
</evidence>
<keyword evidence="6" id="KW-1185">Reference proteome</keyword>
<keyword evidence="3" id="KW-0812">Transmembrane</keyword>
<dbReference type="SMART" id="SM00208">
    <property type="entry name" value="TNFR"/>
    <property type="match status" value="3"/>
</dbReference>
<dbReference type="GO" id="GO:0009897">
    <property type="term" value="C:external side of plasma membrane"/>
    <property type="evidence" value="ECO:0007669"/>
    <property type="project" value="TreeGrafter"/>
</dbReference>
<dbReference type="FunCoup" id="A0A4W6FVE5">
    <property type="interactions" value="132"/>
</dbReference>
<keyword evidence="1" id="KW-1015">Disulfide bond</keyword>
<feature type="domain" description="TNFR-Cys" evidence="4">
    <location>
        <begin position="209"/>
        <end position="247"/>
    </location>
</feature>
<sequence>MEEFTGNGQVKKKITWEIPRAQLRPLCLRRGASSCCKEEREEGRKKVRKCGCVDPESNNNMWGLITGATTMRLLLMMFVLTATASAELNCDPLTQYAKNGECCKMCPPGTSMSNIGSCQEPQCQECKENEYQDKYTFESKCQLQPYCDKNSGFEKPVHQSKKERTTCKCENGFHCSSQTCIICVAHTTCKPGEGVRFEGNHTDDRVCWKCPNGWFSNSENSTCQKLTECADGYTVKVKGTDTSDTVCEIQLRQHLALIVVCLLIALTITVAFVVYLCKGDARRKVKGCVEACRADKQELPGEANTLMVTQEETEKELTIPEQPSTQEEGASRTPEENEDELSTELSAGVIITDNGNYVVQENGKADILSRQESQTQTYTD</sequence>
<dbReference type="Gene3D" id="2.10.50.10">
    <property type="entry name" value="Tumor Necrosis Factor Receptor, subunit A, domain 2"/>
    <property type="match status" value="3"/>
</dbReference>
<comment type="caution">
    <text evidence="1">Lacks conserved residue(s) required for the propagation of feature annotation.</text>
</comment>
<evidence type="ECO:0000313" key="6">
    <source>
        <dbReference type="Proteomes" id="UP000314980"/>
    </source>
</evidence>
<evidence type="ECO:0000256" key="3">
    <source>
        <dbReference type="SAM" id="Phobius"/>
    </source>
</evidence>
<dbReference type="Proteomes" id="UP000314980">
    <property type="component" value="Unassembled WGS sequence"/>
</dbReference>
<feature type="region of interest" description="Disordered" evidence="2">
    <location>
        <begin position="312"/>
        <end position="348"/>
    </location>
</feature>
<dbReference type="SUPFAM" id="SSF57586">
    <property type="entry name" value="TNF receptor-like"/>
    <property type="match status" value="2"/>
</dbReference>
<evidence type="ECO:0000256" key="1">
    <source>
        <dbReference type="PROSITE-ProRule" id="PRU00206"/>
    </source>
</evidence>
<reference evidence="6" key="1">
    <citation type="submission" date="2015-09" db="EMBL/GenBank/DDBJ databases">
        <authorList>
            <person name="Sai Rama Sridatta P."/>
        </authorList>
    </citation>
    <scope>NUCLEOTIDE SEQUENCE [LARGE SCALE GENOMIC DNA]</scope>
</reference>
<keyword evidence="3" id="KW-0472">Membrane</keyword>
<dbReference type="AlphaFoldDB" id="A0A4W6FVE5"/>
<proteinExistence type="predicted"/>
<feature type="disulfide bond" evidence="1">
    <location>
        <begin position="229"/>
        <end position="247"/>
    </location>
</feature>
<keyword evidence="3" id="KW-1133">Transmembrane helix</keyword>
<dbReference type="InterPro" id="IPR001368">
    <property type="entry name" value="TNFR/NGFR_Cys_rich_reg"/>
</dbReference>
<dbReference type="PANTHER" id="PTHR46875:SF3">
    <property type="entry name" value="CD40 MOLECULE, TNF RECEPTOR SUPERFAMILY MEMBER 5"/>
    <property type="match status" value="1"/>
</dbReference>
<dbReference type="PROSITE" id="PS50050">
    <property type="entry name" value="TNFR_NGFR_2"/>
    <property type="match status" value="1"/>
</dbReference>
<dbReference type="GO" id="GO:0035631">
    <property type="term" value="C:CD40 receptor complex"/>
    <property type="evidence" value="ECO:0007669"/>
    <property type="project" value="TreeGrafter"/>
</dbReference>
<feature type="repeat" description="TNFR-Cys" evidence="1">
    <location>
        <begin position="209"/>
        <end position="247"/>
    </location>
</feature>
<dbReference type="STRING" id="8187.ENSLCAP00010054907"/>
<dbReference type="PANTHER" id="PTHR46875">
    <property type="entry name" value="TUMOR NECROSIS FACTOR RECEPTOR SUPERFAMILY MEMBER 5"/>
    <property type="match status" value="1"/>
</dbReference>
<dbReference type="GeneTree" id="ENSGT00940000166581"/>